<gene>
    <name evidence="1" type="ORF">K3166_10140</name>
</gene>
<dbReference type="RefSeq" id="WP_221422118.1">
    <property type="nucleotide sequence ID" value="NZ_CP081297.1"/>
</dbReference>
<organism evidence="1 2">
    <name type="scientific">Qipengyuania psychrotolerans</name>
    <dbReference type="NCBI Taxonomy" id="2867238"/>
    <lineage>
        <taxon>Bacteria</taxon>
        <taxon>Pseudomonadati</taxon>
        <taxon>Pseudomonadota</taxon>
        <taxon>Alphaproteobacteria</taxon>
        <taxon>Sphingomonadales</taxon>
        <taxon>Erythrobacteraceae</taxon>
        <taxon>Qipengyuania</taxon>
    </lineage>
</organism>
<reference evidence="1 2" key="1">
    <citation type="submission" date="2021-08" db="EMBL/GenBank/DDBJ databases">
        <title>Comparative Genomics Analysis of the Genus Qipengyuania Reveals Extensive Genetic Diversity and Metabolic Versatility, Including the Description of Fifteen Novel Species.</title>
        <authorList>
            <person name="Liu Y."/>
        </authorList>
    </citation>
    <scope>NUCLEOTIDE SEQUENCE [LARGE SCALE GENOMIC DNA]</scope>
    <source>
        <strain evidence="1 2">1XM2-8</strain>
    </source>
</reference>
<dbReference type="Proteomes" id="UP000824280">
    <property type="component" value="Chromosome"/>
</dbReference>
<dbReference type="EMBL" id="CP081297">
    <property type="protein sequence ID" value="QZD86574.1"/>
    <property type="molecule type" value="Genomic_DNA"/>
</dbReference>
<accession>A0ABX8ZCF5</accession>
<evidence type="ECO:0000313" key="1">
    <source>
        <dbReference type="EMBL" id="QZD86574.1"/>
    </source>
</evidence>
<evidence type="ECO:0000313" key="2">
    <source>
        <dbReference type="Proteomes" id="UP000824280"/>
    </source>
</evidence>
<protein>
    <submittedName>
        <fullName evidence="1">Uncharacterized protein</fullName>
    </submittedName>
</protein>
<sequence>MTTDVICQFDDPSHAGASAEDVCTMFAEQVAEAAPGKRLAITIKAPTSRQAEAIVRDEDGAVIAENQFDVMDTQLSHSTWEDFAAATARAVAKQGI</sequence>
<proteinExistence type="predicted"/>
<keyword evidence="2" id="KW-1185">Reference proteome</keyword>
<name>A0ABX8ZCF5_9SPHN</name>